<evidence type="ECO:0000256" key="2">
    <source>
        <dbReference type="ARBA" id="ARBA00022801"/>
    </source>
</evidence>
<proteinExistence type="predicted"/>
<comment type="caution">
    <text evidence="5">The sequence shown here is derived from an EMBL/GenBank/DDBJ whole genome shotgun (WGS) entry which is preliminary data.</text>
</comment>
<evidence type="ECO:0000259" key="4">
    <source>
        <dbReference type="SMART" id="SM00479"/>
    </source>
</evidence>
<dbReference type="EMBL" id="MQSV01000001">
    <property type="protein sequence ID" value="OKL49884.1"/>
    <property type="molecule type" value="Genomic_DNA"/>
</dbReference>
<name>A0A1Q5PQM9_9ACTO</name>
<keyword evidence="3" id="KW-0269">Exonuclease</keyword>
<gene>
    <name evidence="5" type="ORF">BSR29_02110</name>
</gene>
<keyword evidence="2" id="KW-0378">Hydrolase</keyword>
<dbReference type="GO" id="GO:0008408">
    <property type="term" value="F:3'-5' exonuclease activity"/>
    <property type="evidence" value="ECO:0007669"/>
    <property type="project" value="TreeGrafter"/>
</dbReference>
<dbReference type="Gene3D" id="3.30.420.10">
    <property type="entry name" value="Ribonuclease H-like superfamily/Ribonuclease H"/>
    <property type="match status" value="1"/>
</dbReference>
<dbReference type="Proteomes" id="UP000186785">
    <property type="component" value="Unassembled WGS sequence"/>
</dbReference>
<dbReference type="GO" id="GO:0003676">
    <property type="term" value="F:nucleic acid binding"/>
    <property type="evidence" value="ECO:0007669"/>
    <property type="project" value="InterPro"/>
</dbReference>
<protein>
    <recommendedName>
        <fullName evidence="4">Exonuclease domain-containing protein</fullName>
    </recommendedName>
</protein>
<feature type="domain" description="Exonuclease" evidence="4">
    <location>
        <begin position="16"/>
        <end position="196"/>
    </location>
</feature>
<dbReference type="NCBIfam" id="NF005927">
    <property type="entry name" value="PRK07942.1"/>
    <property type="match status" value="1"/>
</dbReference>
<dbReference type="InterPro" id="IPR036397">
    <property type="entry name" value="RNaseH_sf"/>
</dbReference>
<dbReference type="CDD" id="cd06127">
    <property type="entry name" value="DEDDh"/>
    <property type="match status" value="1"/>
</dbReference>
<dbReference type="SUPFAM" id="SSF53098">
    <property type="entry name" value="Ribonuclease H-like"/>
    <property type="match status" value="1"/>
</dbReference>
<evidence type="ECO:0000256" key="1">
    <source>
        <dbReference type="ARBA" id="ARBA00022722"/>
    </source>
</evidence>
<dbReference type="InterPro" id="IPR013520">
    <property type="entry name" value="Ribonucl_H"/>
</dbReference>
<evidence type="ECO:0000256" key="3">
    <source>
        <dbReference type="ARBA" id="ARBA00022839"/>
    </source>
</evidence>
<dbReference type="AlphaFoldDB" id="A0A1Q5PQM9"/>
<dbReference type="OrthoDB" id="9791657at2"/>
<keyword evidence="1" id="KW-0540">Nuclease</keyword>
<evidence type="ECO:0000313" key="5">
    <source>
        <dbReference type="EMBL" id="OKL49884.1"/>
    </source>
</evidence>
<dbReference type="STRING" id="1921764.BSR28_00340"/>
<dbReference type="GO" id="GO:0005829">
    <property type="term" value="C:cytosol"/>
    <property type="evidence" value="ECO:0007669"/>
    <property type="project" value="TreeGrafter"/>
</dbReference>
<keyword evidence="6" id="KW-1185">Reference proteome</keyword>
<dbReference type="InterPro" id="IPR012337">
    <property type="entry name" value="RNaseH-like_sf"/>
</dbReference>
<dbReference type="PANTHER" id="PTHR30231:SF4">
    <property type="entry name" value="PROTEIN NEN2"/>
    <property type="match status" value="1"/>
</dbReference>
<dbReference type="SMART" id="SM00479">
    <property type="entry name" value="EXOIII"/>
    <property type="match status" value="1"/>
</dbReference>
<dbReference type="Pfam" id="PF00929">
    <property type="entry name" value="RNase_T"/>
    <property type="match status" value="1"/>
</dbReference>
<organism evidence="5 6">
    <name type="scientific">Boudabousia liubingyangii</name>
    <dbReference type="NCBI Taxonomy" id="1921764"/>
    <lineage>
        <taxon>Bacteria</taxon>
        <taxon>Bacillati</taxon>
        <taxon>Actinomycetota</taxon>
        <taxon>Actinomycetes</taxon>
        <taxon>Actinomycetales</taxon>
        <taxon>Actinomycetaceae</taxon>
        <taxon>Boudabousia</taxon>
    </lineage>
</organism>
<accession>A0A1Q5PQM9</accession>
<dbReference type="PANTHER" id="PTHR30231">
    <property type="entry name" value="DNA POLYMERASE III SUBUNIT EPSILON"/>
    <property type="match status" value="1"/>
</dbReference>
<sequence length="239" mass="26656">MSFNTPNLPTELFDAKLLGFDTETTGVNPRQDRLVTAALISREPGREDEQRLWLADPGVEIPEAAQRVHGITTEKARAEGLDLRIVLEQVAAGIVEGWRQGAILVGFNISFDLQILHFGLERLGLPTLIDRAGGFGPIADPLVLDRKFDRYRRGKRTLTDLCTVYDLGTGRDFHQADADVTATLDLFQAQLRRYPTLAGFSAAQLNEEQALAHEQWATSFNDWLRSKGRVADVSETWPL</sequence>
<evidence type="ECO:0000313" key="6">
    <source>
        <dbReference type="Proteomes" id="UP000186785"/>
    </source>
</evidence>
<reference evidence="5 6" key="1">
    <citation type="submission" date="2016-11" db="EMBL/GenBank/DDBJ databases">
        <title>Actinomyces gypaetusis sp. nov. isolated from the vulture Gypaetus barbatus in Qinghai Tibet Plateau China.</title>
        <authorList>
            <person name="Meng X."/>
        </authorList>
    </citation>
    <scope>NUCLEOTIDE SEQUENCE [LARGE SCALE GENOMIC DNA]</scope>
    <source>
        <strain evidence="5 6">VUL4_2</strain>
    </source>
</reference>
<dbReference type="RefSeq" id="WP_073708771.1">
    <property type="nucleotide sequence ID" value="NZ_MQSV01000001.1"/>
</dbReference>